<accession>A0AAV4UZE8</accession>
<comment type="caution">
    <text evidence="1">The sequence shown here is derived from an EMBL/GenBank/DDBJ whole genome shotgun (WGS) entry which is preliminary data.</text>
</comment>
<protein>
    <submittedName>
        <fullName evidence="1">Uncharacterized protein</fullName>
    </submittedName>
</protein>
<organism evidence="1 2">
    <name type="scientific">Caerostris extrusa</name>
    <name type="common">Bark spider</name>
    <name type="synonym">Caerostris bankana</name>
    <dbReference type="NCBI Taxonomy" id="172846"/>
    <lineage>
        <taxon>Eukaryota</taxon>
        <taxon>Metazoa</taxon>
        <taxon>Ecdysozoa</taxon>
        <taxon>Arthropoda</taxon>
        <taxon>Chelicerata</taxon>
        <taxon>Arachnida</taxon>
        <taxon>Araneae</taxon>
        <taxon>Araneomorphae</taxon>
        <taxon>Entelegynae</taxon>
        <taxon>Araneoidea</taxon>
        <taxon>Araneidae</taxon>
        <taxon>Caerostris</taxon>
    </lineage>
</organism>
<gene>
    <name evidence="1" type="ORF">CEXT_310451</name>
</gene>
<reference evidence="1 2" key="1">
    <citation type="submission" date="2021-06" db="EMBL/GenBank/DDBJ databases">
        <title>Caerostris extrusa draft genome.</title>
        <authorList>
            <person name="Kono N."/>
            <person name="Arakawa K."/>
        </authorList>
    </citation>
    <scope>NUCLEOTIDE SEQUENCE [LARGE SCALE GENOMIC DNA]</scope>
</reference>
<dbReference type="AlphaFoldDB" id="A0AAV4UZE8"/>
<name>A0AAV4UZE8_CAEEX</name>
<dbReference type="Proteomes" id="UP001054945">
    <property type="component" value="Unassembled WGS sequence"/>
</dbReference>
<dbReference type="EMBL" id="BPLR01013726">
    <property type="protein sequence ID" value="GIY63302.1"/>
    <property type="molecule type" value="Genomic_DNA"/>
</dbReference>
<sequence>MGVFAHQNYGESLKIILNLYSQLYTFAAGFRLTCWGDSLRNANYFSPICFRLKKKGEEFSCGGNHWIRSYSGKSISRKDEILSVAETWIGTSVEVVEGWEAATFW</sequence>
<evidence type="ECO:0000313" key="1">
    <source>
        <dbReference type="EMBL" id="GIY63302.1"/>
    </source>
</evidence>
<evidence type="ECO:0000313" key="2">
    <source>
        <dbReference type="Proteomes" id="UP001054945"/>
    </source>
</evidence>
<proteinExistence type="predicted"/>
<keyword evidence="2" id="KW-1185">Reference proteome</keyword>